<dbReference type="Gene3D" id="3.40.720.10">
    <property type="entry name" value="Alkaline Phosphatase, subunit A"/>
    <property type="match status" value="1"/>
</dbReference>
<dbReference type="PANTHER" id="PTHR43751:SF1">
    <property type="entry name" value="SULFATASE ATSG-RELATED"/>
    <property type="match status" value="1"/>
</dbReference>
<dbReference type="AlphaFoldDB" id="A0A517QKL2"/>
<feature type="signal peptide" evidence="1">
    <location>
        <begin position="1"/>
        <end position="19"/>
    </location>
</feature>
<keyword evidence="1" id="KW-0732">Signal</keyword>
<gene>
    <name evidence="3" type="primary">atsA_12</name>
    <name evidence="3" type="ORF">Mal48_14130</name>
</gene>
<dbReference type="CDD" id="cd16027">
    <property type="entry name" value="SGSH"/>
    <property type="match status" value="1"/>
</dbReference>
<feature type="chain" id="PRO_5021767487" evidence="1">
    <location>
        <begin position="20"/>
        <end position="521"/>
    </location>
</feature>
<evidence type="ECO:0000259" key="2">
    <source>
        <dbReference type="Pfam" id="PF00884"/>
    </source>
</evidence>
<dbReference type="GO" id="GO:0004065">
    <property type="term" value="F:arylsulfatase activity"/>
    <property type="evidence" value="ECO:0007669"/>
    <property type="project" value="UniProtKB-EC"/>
</dbReference>
<dbReference type="InterPro" id="IPR000917">
    <property type="entry name" value="Sulfatase_N"/>
</dbReference>
<dbReference type="KEGG" id="tpol:Mal48_14130"/>
<feature type="domain" description="Sulfatase N-terminal" evidence="2">
    <location>
        <begin position="23"/>
        <end position="314"/>
    </location>
</feature>
<evidence type="ECO:0000256" key="1">
    <source>
        <dbReference type="SAM" id="SignalP"/>
    </source>
</evidence>
<keyword evidence="3" id="KW-0378">Hydrolase</keyword>
<organism evidence="3 4">
    <name type="scientific">Thalassoglobus polymorphus</name>
    <dbReference type="NCBI Taxonomy" id="2527994"/>
    <lineage>
        <taxon>Bacteria</taxon>
        <taxon>Pseudomonadati</taxon>
        <taxon>Planctomycetota</taxon>
        <taxon>Planctomycetia</taxon>
        <taxon>Planctomycetales</taxon>
        <taxon>Planctomycetaceae</taxon>
        <taxon>Thalassoglobus</taxon>
    </lineage>
</organism>
<dbReference type="Proteomes" id="UP000315724">
    <property type="component" value="Chromosome"/>
</dbReference>
<dbReference type="OrthoDB" id="9762324at2"/>
<dbReference type="RefSeq" id="WP_145197269.1">
    <property type="nucleotide sequence ID" value="NZ_CP036267.1"/>
</dbReference>
<protein>
    <submittedName>
        <fullName evidence="3">Arylsulfatase</fullName>
        <ecNumber evidence="3">3.1.6.1</ecNumber>
    </submittedName>
</protein>
<dbReference type="PANTHER" id="PTHR43751">
    <property type="entry name" value="SULFATASE"/>
    <property type="match status" value="1"/>
</dbReference>
<dbReference type="Pfam" id="PF00884">
    <property type="entry name" value="Sulfatase"/>
    <property type="match status" value="1"/>
</dbReference>
<dbReference type="EMBL" id="CP036267">
    <property type="protein sequence ID" value="QDT32171.1"/>
    <property type="molecule type" value="Genomic_DNA"/>
</dbReference>
<dbReference type="InterPro" id="IPR052701">
    <property type="entry name" value="GAG_Ulvan_Degrading_Sulfatases"/>
</dbReference>
<reference evidence="3 4" key="1">
    <citation type="submission" date="2019-02" db="EMBL/GenBank/DDBJ databases">
        <title>Deep-cultivation of Planctomycetes and their phenomic and genomic characterization uncovers novel biology.</title>
        <authorList>
            <person name="Wiegand S."/>
            <person name="Jogler M."/>
            <person name="Boedeker C."/>
            <person name="Pinto D."/>
            <person name="Vollmers J."/>
            <person name="Rivas-Marin E."/>
            <person name="Kohn T."/>
            <person name="Peeters S.H."/>
            <person name="Heuer A."/>
            <person name="Rast P."/>
            <person name="Oberbeckmann S."/>
            <person name="Bunk B."/>
            <person name="Jeske O."/>
            <person name="Meyerdierks A."/>
            <person name="Storesund J.E."/>
            <person name="Kallscheuer N."/>
            <person name="Luecker S."/>
            <person name="Lage O.M."/>
            <person name="Pohl T."/>
            <person name="Merkel B.J."/>
            <person name="Hornburger P."/>
            <person name="Mueller R.-W."/>
            <person name="Bruemmer F."/>
            <person name="Labrenz M."/>
            <person name="Spormann A.M."/>
            <person name="Op den Camp H."/>
            <person name="Overmann J."/>
            <person name="Amann R."/>
            <person name="Jetten M.S.M."/>
            <person name="Mascher T."/>
            <person name="Medema M.H."/>
            <person name="Devos D.P."/>
            <person name="Kaster A.-K."/>
            <person name="Ovreas L."/>
            <person name="Rohde M."/>
            <person name="Galperin M.Y."/>
            <person name="Jogler C."/>
        </authorList>
    </citation>
    <scope>NUCLEOTIDE SEQUENCE [LARGE SCALE GENOMIC DNA]</scope>
    <source>
        <strain evidence="3 4">Mal48</strain>
    </source>
</reference>
<dbReference type="EC" id="3.1.6.1" evidence="3"/>
<name>A0A517QKL2_9PLAN</name>
<proteinExistence type="predicted"/>
<evidence type="ECO:0000313" key="4">
    <source>
        <dbReference type="Proteomes" id="UP000315724"/>
    </source>
</evidence>
<accession>A0A517QKL2</accession>
<sequence length="521" mass="59257" precursor="true">MTLRLLMLLQILAFSPLHANERPNILFCIADDASYSHFGAYGSTWVKTPGFDRVAREGILFNNCYTPNAKCAPSRACILTGRNTWQLEEACNHLPFFPAKFKSYVEALNEHGYHTGKTMKGWAPGVAVNEDGSRRHLAGTPYNKRKAKPPTNAISNNDYAGNFEDFLAANRDGKPFCFWYGCVEPHRRYEYGSGVAKAGKKLTDIDSVPGFWPDNETVRNDMLDYAYEVEHFDTHLVRMLKILEDRGELENTLVVVTSDNGMPFPRIKGQEYELSNHLPLAIMWPKGIKSAGREIDDYVSFIDYAPTFLEVAGVSQEDSKMAAITGRSLVEYFNTEKEGIVFKERDHVLIGKERHDVGRPHDWGYPIRGIVKDGHLYLHNFETSRWPVGNPETGYLNTDGSPTKTDILNQRRSGEESYFWGLCFGKRPQEELFNIKEDPECLNNLATASSHEELKAQLKKQLFAELKDQGDPRLNGNPEVFDNYKVSSEPNANFYERFMRGEKLNAGWVNESDFEKEAIQD</sequence>
<keyword evidence="4" id="KW-1185">Reference proteome</keyword>
<dbReference type="InterPro" id="IPR017850">
    <property type="entry name" value="Alkaline_phosphatase_core_sf"/>
</dbReference>
<evidence type="ECO:0000313" key="3">
    <source>
        <dbReference type="EMBL" id="QDT32171.1"/>
    </source>
</evidence>
<dbReference type="SUPFAM" id="SSF53649">
    <property type="entry name" value="Alkaline phosphatase-like"/>
    <property type="match status" value="1"/>
</dbReference>